<reference evidence="2 3" key="1">
    <citation type="journal article" date="2019" name="Int. J. Syst. Evol. Microbiol.">
        <title>The Global Catalogue of Microorganisms (GCM) 10K type strain sequencing project: providing services to taxonomists for standard genome sequencing and annotation.</title>
        <authorList>
            <consortium name="The Broad Institute Genomics Platform"/>
            <consortium name="The Broad Institute Genome Sequencing Center for Infectious Disease"/>
            <person name="Wu L."/>
            <person name="Ma J."/>
        </authorList>
    </citation>
    <scope>NUCLEOTIDE SEQUENCE [LARGE SCALE GENOMIC DNA]</scope>
    <source>
        <strain evidence="2 3">JCM 17504</strain>
    </source>
</reference>
<dbReference type="PANTHER" id="PTHR46190:SF1">
    <property type="entry name" value="SI:CH211-201H21.5"/>
    <property type="match status" value="1"/>
</dbReference>
<dbReference type="InterPro" id="IPR052775">
    <property type="entry name" value="IUN_hydrolase"/>
</dbReference>
<proteinExistence type="predicted"/>
<dbReference type="Proteomes" id="UP001501729">
    <property type="component" value="Unassembled WGS sequence"/>
</dbReference>
<evidence type="ECO:0000313" key="2">
    <source>
        <dbReference type="EMBL" id="GAA5066261.1"/>
    </source>
</evidence>
<comment type="caution">
    <text evidence="2">The sequence shown here is derived from an EMBL/GenBank/DDBJ whole genome shotgun (WGS) entry which is preliminary data.</text>
</comment>
<dbReference type="RefSeq" id="WP_227779245.1">
    <property type="nucleotide sequence ID" value="NZ_BAABKX010000030.1"/>
</dbReference>
<evidence type="ECO:0000259" key="1">
    <source>
        <dbReference type="Pfam" id="PF01156"/>
    </source>
</evidence>
<dbReference type="EMBL" id="BAABKX010000030">
    <property type="protein sequence ID" value="GAA5066261.1"/>
    <property type="molecule type" value="Genomic_DNA"/>
</dbReference>
<dbReference type="InterPro" id="IPR036452">
    <property type="entry name" value="Ribo_hydro-like"/>
</dbReference>
<dbReference type="Gene3D" id="3.90.245.10">
    <property type="entry name" value="Ribonucleoside hydrolase-like"/>
    <property type="match status" value="1"/>
</dbReference>
<sequence length="322" mass="35217">MNEDTRRVIIDTDTAGDDTQALLLAATANDIEVEGVTICTGNVEFEYMVENAKYTLDMVGTAEDVTVYEGARTPLVKTHEYADYVHGEGGLGGNLFPDTGIPSGDRHGADYIVEMARKNPGEITLACIAPLTNVALALQKEPNLNELLDEVWVMGGNVNCLGNVTPAAEFNFWVDPDAAKRAIRELDIVLFDWGVTVRDTVFDAELLAEIDDGPDTELASFFTEITAPVREFNKESQGRDMTTQPDAGLMAALIEPDLIESAVTYHVDVDEREGLTRGYTLVDEDDITDGEARTTVIESFDTAAFHQMFKDMLFESSPTASL</sequence>
<dbReference type="Pfam" id="PF01156">
    <property type="entry name" value="IU_nuc_hydro"/>
    <property type="match status" value="1"/>
</dbReference>
<dbReference type="AlphaFoldDB" id="A0AAV3US70"/>
<dbReference type="PANTHER" id="PTHR46190">
    <property type="entry name" value="SI:CH211-201H21.5-RELATED"/>
    <property type="match status" value="1"/>
</dbReference>
<keyword evidence="3" id="KW-1185">Reference proteome</keyword>
<dbReference type="SUPFAM" id="SSF53590">
    <property type="entry name" value="Nucleoside hydrolase"/>
    <property type="match status" value="1"/>
</dbReference>
<dbReference type="GO" id="GO:0016799">
    <property type="term" value="F:hydrolase activity, hydrolyzing N-glycosyl compounds"/>
    <property type="evidence" value="ECO:0007669"/>
    <property type="project" value="InterPro"/>
</dbReference>
<gene>
    <name evidence="2" type="ORF">GCM10025751_58000</name>
</gene>
<dbReference type="GeneID" id="68617413"/>
<dbReference type="InterPro" id="IPR001910">
    <property type="entry name" value="Inosine/uridine_hydrolase_dom"/>
</dbReference>
<protein>
    <submittedName>
        <fullName evidence="2">Nucleoside hydrolase</fullName>
    </submittedName>
</protein>
<evidence type="ECO:0000313" key="3">
    <source>
        <dbReference type="Proteomes" id="UP001501729"/>
    </source>
</evidence>
<organism evidence="2 3">
    <name type="scientific">Haladaptatus pallidirubidus</name>
    <dbReference type="NCBI Taxonomy" id="1008152"/>
    <lineage>
        <taxon>Archaea</taxon>
        <taxon>Methanobacteriati</taxon>
        <taxon>Methanobacteriota</taxon>
        <taxon>Stenosarchaea group</taxon>
        <taxon>Halobacteria</taxon>
        <taxon>Halobacteriales</taxon>
        <taxon>Haladaptataceae</taxon>
        <taxon>Haladaptatus</taxon>
    </lineage>
</organism>
<feature type="domain" description="Inosine/uridine-preferring nucleoside hydrolase" evidence="1">
    <location>
        <begin position="8"/>
        <end position="307"/>
    </location>
</feature>
<keyword evidence="2" id="KW-0378">Hydrolase</keyword>
<accession>A0AAV3US70</accession>
<name>A0AAV3US70_9EURY</name>